<dbReference type="PROSITE" id="PS50110">
    <property type="entry name" value="RESPONSE_REGULATORY"/>
    <property type="match status" value="1"/>
</dbReference>
<dbReference type="Pfam" id="PF00072">
    <property type="entry name" value="Response_reg"/>
    <property type="match status" value="1"/>
</dbReference>
<dbReference type="AlphaFoldDB" id="A0A381S9G0"/>
<dbReference type="GO" id="GO:0000976">
    <property type="term" value="F:transcription cis-regulatory region binding"/>
    <property type="evidence" value="ECO:0007669"/>
    <property type="project" value="TreeGrafter"/>
</dbReference>
<evidence type="ECO:0000256" key="2">
    <source>
        <dbReference type="ARBA" id="ARBA00023015"/>
    </source>
</evidence>
<evidence type="ECO:0000259" key="5">
    <source>
        <dbReference type="PROSITE" id="PS50110"/>
    </source>
</evidence>
<dbReference type="InterPro" id="IPR011006">
    <property type="entry name" value="CheY-like_superfamily"/>
</dbReference>
<keyword evidence="3" id="KW-0238">DNA-binding</keyword>
<feature type="domain" description="Response regulatory" evidence="5">
    <location>
        <begin position="12"/>
        <end position="73"/>
    </location>
</feature>
<protein>
    <recommendedName>
        <fullName evidence="5">Response regulatory domain-containing protein</fullName>
    </recommendedName>
</protein>
<proteinExistence type="predicted"/>
<keyword evidence="2" id="KW-0805">Transcription regulation</keyword>
<dbReference type="GO" id="GO:0005829">
    <property type="term" value="C:cytosol"/>
    <property type="evidence" value="ECO:0007669"/>
    <property type="project" value="TreeGrafter"/>
</dbReference>
<evidence type="ECO:0000256" key="4">
    <source>
        <dbReference type="ARBA" id="ARBA00023163"/>
    </source>
</evidence>
<keyword evidence="4" id="KW-0804">Transcription</keyword>
<evidence type="ECO:0000313" key="6">
    <source>
        <dbReference type="EMBL" id="SVA00676.1"/>
    </source>
</evidence>
<dbReference type="GO" id="GO:0000156">
    <property type="term" value="F:phosphorelay response regulator activity"/>
    <property type="evidence" value="ECO:0007669"/>
    <property type="project" value="TreeGrafter"/>
</dbReference>
<dbReference type="GO" id="GO:0006355">
    <property type="term" value="P:regulation of DNA-templated transcription"/>
    <property type="evidence" value="ECO:0007669"/>
    <property type="project" value="TreeGrafter"/>
</dbReference>
<feature type="non-terminal residue" evidence="6">
    <location>
        <position position="73"/>
    </location>
</feature>
<evidence type="ECO:0000256" key="3">
    <source>
        <dbReference type="ARBA" id="ARBA00023125"/>
    </source>
</evidence>
<name>A0A381S9G0_9ZZZZ</name>
<dbReference type="EMBL" id="UINC01002825">
    <property type="protein sequence ID" value="SVA00676.1"/>
    <property type="molecule type" value="Genomic_DNA"/>
</dbReference>
<feature type="non-terminal residue" evidence="6">
    <location>
        <position position="1"/>
    </location>
</feature>
<dbReference type="GO" id="GO:0032993">
    <property type="term" value="C:protein-DNA complex"/>
    <property type="evidence" value="ECO:0007669"/>
    <property type="project" value="TreeGrafter"/>
</dbReference>
<dbReference type="Gene3D" id="3.40.50.2300">
    <property type="match status" value="1"/>
</dbReference>
<dbReference type="PANTHER" id="PTHR48111">
    <property type="entry name" value="REGULATOR OF RPOS"/>
    <property type="match status" value="1"/>
</dbReference>
<evidence type="ECO:0000256" key="1">
    <source>
        <dbReference type="ARBA" id="ARBA00022553"/>
    </source>
</evidence>
<dbReference type="InterPro" id="IPR001789">
    <property type="entry name" value="Sig_transdc_resp-reg_receiver"/>
</dbReference>
<reference evidence="6" key="1">
    <citation type="submission" date="2018-05" db="EMBL/GenBank/DDBJ databases">
        <authorList>
            <person name="Lanie J.A."/>
            <person name="Ng W.-L."/>
            <person name="Kazmierczak K.M."/>
            <person name="Andrzejewski T.M."/>
            <person name="Davidsen T.M."/>
            <person name="Wayne K.J."/>
            <person name="Tettelin H."/>
            <person name="Glass J.I."/>
            <person name="Rusch D."/>
            <person name="Podicherti R."/>
            <person name="Tsui H.-C.T."/>
            <person name="Winkler M.E."/>
        </authorList>
    </citation>
    <scope>NUCLEOTIDE SEQUENCE</scope>
</reference>
<organism evidence="6">
    <name type="scientific">marine metagenome</name>
    <dbReference type="NCBI Taxonomy" id="408172"/>
    <lineage>
        <taxon>unclassified sequences</taxon>
        <taxon>metagenomes</taxon>
        <taxon>ecological metagenomes</taxon>
    </lineage>
</organism>
<gene>
    <name evidence="6" type="ORF">METZ01_LOCUS53530</name>
</gene>
<dbReference type="SUPFAM" id="SSF52172">
    <property type="entry name" value="CheY-like"/>
    <property type="match status" value="1"/>
</dbReference>
<dbReference type="InterPro" id="IPR039420">
    <property type="entry name" value="WalR-like"/>
</dbReference>
<sequence>LPEILLSHSDHKILVIEDDRILREALRYNLVAAGYEVVVASDGGEGLVSARQNSPDVVVLDLMLPSLSGMEVC</sequence>
<dbReference type="PANTHER" id="PTHR48111:SF4">
    <property type="entry name" value="DNA-BINDING DUAL TRANSCRIPTIONAL REGULATOR OMPR"/>
    <property type="match status" value="1"/>
</dbReference>
<keyword evidence="1" id="KW-0597">Phosphoprotein</keyword>
<accession>A0A381S9G0</accession>